<sequence>MINKKIINEKQDILIIGSYWYKILEMLAILLHVAVLILSFLSITEILTVSNENINHGLEISTFIVIVLIIIQTFLVMPITKRRYIKKNLKSFWGTNLITTKVNIPLKIKANADLYGKILEHEETIRHELIKVKWKSKRLLTSNINIEIKYQKSYIKFLINYIIIDVKNEKIRIDAKLLDLKSKKIILHRDFIFTFYIDKKIAHWSGIFPQHPLFGEWIWPKEEKN</sequence>
<feature type="transmembrane region" description="Helical" evidence="1">
    <location>
        <begin position="60"/>
        <end position="80"/>
    </location>
</feature>
<dbReference type="Proteomes" id="UP000242141">
    <property type="component" value="Unassembled WGS sequence"/>
</dbReference>
<keyword evidence="1" id="KW-0472">Membrane</keyword>
<reference evidence="3" key="1">
    <citation type="submission" date="2015-05" db="EMBL/GenBank/DDBJ databases">
        <authorList>
            <person name="Collingro A."/>
        </authorList>
    </citation>
    <scope>NUCLEOTIDE SEQUENCE [LARGE SCALE GENOMIC DNA]</scope>
    <source>
        <strain evidence="3">Ps</strain>
    </source>
</reference>
<dbReference type="EMBL" id="CWGI01000001">
    <property type="protein sequence ID" value="CRX36841.1"/>
    <property type="molecule type" value="Genomic_DNA"/>
</dbReference>
<name>A0A0G7ZMR4_9MOLU</name>
<proteinExistence type="predicted"/>
<feature type="transmembrane region" description="Helical" evidence="1">
    <location>
        <begin position="20"/>
        <end position="40"/>
    </location>
</feature>
<keyword evidence="3" id="KW-1185">Reference proteome</keyword>
<evidence type="ECO:0000313" key="3">
    <source>
        <dbReference type="Proteomes" id="UP000242141"/>
    </source>
</evidence>
<evidence type="ECO:0000313" key="2">
    <source>
        <dbReference type="EMBL" id="CRX36841.1"/>
    </source>
</evidence>
<dbReference type="AlphaFoldDB" id="A0A0G7ZMR4"/>
<keyword evidence="1" id="KW-1133">Transmembrane helix</keyword>
<accession>A0A0G7ZMR4</accession>
<organism evidence="2 3">
    <name type="scientific">Candidatus Hepatoplasma crinochetorum</name>
    <dbReference type="NCBI Taxonomy" id="295596"/>
    <lineage>
        <taxon>Bacteria</taxon>
        <taxon>Bacillati</taxon>
        <taxon>Mycoplasmatota</taxon>
        <taxon>Mollicutes</taxon>
        <taxon>Candidatus Hepatoplasmataceae</taxon>
        <taxon>Candidatus Hepatoplasma</taxon>
    </lineage>
</organism>
<evidence type="ECO:0000256" key="1">
    <source>
        <dbReference type="SAM" id="Phobius"/>
    </source>
</evidence>
<keyword evidence="1" id="KW-0812">Transmembrane</keyword>
<gene>
    <name evidence="2" type="ORF">HEPPS_00400</name>
</gene>
<protein>
    <submittedName>
        <fullName evidence="2">Uncharacterized protein</fullName>
    </submittedName>
</protein>